<dbReference type="InterPro" id="IPR001650">
    <property type="entry name" value="Helicase_C-like"/>
</dbReference>
<keyword evidence="5" id="KW-0378">Hydrolase</keyword>
<organism evidence="5">
    <name type="scientific">Leptotrichia alba</name>
    <dbReference type="NCBI Taxonomy" id="3239304"/>
    <lineage>
        <taxon>Bacteria</taxon>
        <taxon>Fusobacteriati</taxon>
        <taxon>Fusobacteriota</taxon>
        <taxon>Fusobacteriia</taxon>
        <taxon>Fusobacteriales</taxon>
        <taxon>Leptotrichiaceae</taxon>
        <taxon>Leptotrichia</taxon>
    </lineage>
</organism>
<feature type="domain" description="Helicase ATP-binding" evidence="3">
    <location>
        <begin position="47"/>
        <end position="209"/>
    </location>
</feature>
<dbReference type="PANTHER" id="PTHR47962">
    <property type="entry name" value="ATP-DEPENDENT HELICASE LHR-RELATED-RELATED"/>
    <property type="match status" value="1"/>
</dbReference>
<dbReference type="AlphaFoldDB" id="A0AB39V3F2"/>
<dbReference type="GO" id="GO:0004386">
    <property type="term" value="F:helicase activity"/>
    <property type="evidence" value="ECO:0007669"/>
    <property type="project" value="UniProtKB-KW"/>
</dbReference>
<dbReference type="Pfam" id="PF00271">
    <property type="entry name" value="Helicase_C"/>
    <property type="match status" value="1"/>
</dbReference>
<name>A0AB39V3F2_9FUSO</name>
<keyword evidence="2" id="KW-0067">ATP-binding</keyword>
<dbReference type="Gene3D" id="3.40.50.300">
    <property type="entry name" value="P-loop containing nucleotide triphosphate hydrolases"/>
    <property type="match status" value="2"/>
</dbReference>
<reference evidence="5" key="1">
    <citation type="submission" date="2024-07" db="EMBL/GenBank/DDBJ databases">
        <authorList>
            <person name="Li X.-J."/>
            <person name="Wang X."/>
        </authorList>
    </citation>
    <scope>NUCLEOTIDE SEQUENCE</scope>
    <source>
        <strain evidence="5">HSP-536</strain>
    </source>
</reference>
<dbReference type="PROSITE" id="PS51192">
    <property type="entry name" value="HELICASE_ATP_BIND_1"/>
    <property type="match status" value="1"/>
</dbReference>
<accession>A0AB39V3F2</accession>
<sequence>MDTYKMLKKEIRRYIYDQNWQQFTKIQNHSIKLYGESEDNLILIAPTGKTEVAFLPAINSIENWEKGIKIVYISPLIALINDQFNRISELCRYMEITVTRWHGEASQSKKRDILKNPKGILLITPESLEALFVTKSDRVKKLFYNVENIIVDEIHSFIGSNRGIQLKSLLERMSLYIKNNNPRMIGMSATVSEENYLDLKEIFQNKRVTKIIRDKGKNELKIDCNFYSDETTALNKIYEYSKTETMLVFPNTRQKVEMIAANLNKKSQKEKKYISYFSHHASVSKNIRTMVENFAKDSNKNLFTICCTSTLELGIDIGAVDSIVQYNAPYSVSSLAQRLGRSGRRTGINNLHFISDEKWDLLQGLAAISIYKKGKVDKIDVVKKPYDVMAHQILSLIVEKSEINLLELKKLTQKYQTWKNIEYEEFSDICNHLLKEKYIEILDDSVIAGINLEKLLKKAEFYTQFKVEDMYSVYNNQNKVGELPLDIRVNVDDNIYLAAGIWKIKKVEEKVRKIFVEKAKDGKPPVFLGEVGEITDELRKEMKEILFNNEMWEDYSEEIKKILEIISKNIILKQKIYFYLEKNKKEIKTFRSTKIDRTLMILLLIFLDLKDFRELNDVILSDSQVIEENINKIKKNGIEETEITDFLEKDMKKSIELGKISIVERYLTSNKYMFLIPNNLKIKYFIDNKLDIEGIKNFLETTK</sequence>
<dbReference type="KEGG" id="lala:AB8B28_09235"/>
<gene>
    <name evidence="5" type="ORF">AB8B28_09235</name>
</gene>
<keyword evidence="1" id="KW-0547">Nucleotide-binding</keyword>
<keyword evidence="5" id="KW-0347">Helicase</keyword>
<evidence type="ECO:0000256" key="2">
    <source>
        <dbReference type="ARBA" id="ARBA00022840"/>
    </source>
</evidence>
<dbReference type="GO" id="GO:0003677">
    <property type="term" value="F:DNA binding"/>
    <property type="evidence" value="ECO:0007669"/>
    <property type="project" value="TreeGrafter"/>
</dbReference>
<protein>
    <submittedName>
        <fullName evidence="5">DEAD/DEAH box helicase</fullName>
    </submittedName>
</protein>
<dbReference type="EMBL" id="CP165647">
    <property type="protein sequence ID" value="XDU61829.1"/>
    <property type="molecule type" value="Genomic_DNA"/>
</dbReference>
<evidence type="ECO:0000259" key="4">
    <source>
        <dbReference type="PROSITE" id="PS51194"/>
    </source>
</evidence>
<dbReference type="Pfam" id="PF00270">
    <property type="entry name" value="DEAD"/>
    <property type="match status" value="1"/>
</dbReference>
<dbReference type="PROSITE" id="PS51194">
    <property type="entry name" value="HELICASE_CTER"/>
    <property type="match status" value="1"/>
</dbReference>
<dbReference type="InterPro" id="IPR027417">
    <property type="entry name" value="P-loop_NTPase"/>
</dbReference>
<evidence type="ECO:0000259" key="3">
    <source>
        <dbReference type="PROSITE" id="PS51192"/>
    </source>
</evidence>
<dbReference type="SMART" id="SM00490">
    <property type="entry name" value="HELICc"/>
    <property type="match status" value="1"/>
</dbReference>
<dbReference type="GO" id="GO:0005524">
    <property type="term" value="F:ATP binding"/>
    <property type="evidence" value="ECO:0007669"/>
    <property type="project" value="UniProtKB-KW"/>
</dbReference>
<dbReference type="PANTHER" id="PTHR47962:SF5">
    <property type="entry name" value="ATP-DEPENDENT HELICASE LHR-RELATED"/>
    <property type="match status" value="1"/>
</dbReference>
<dbReference type="GO" id="GO:0016887">
    <property type="term" value="F:ATP hydrolysis activity"/>
    <property type="evidence" value="ECO:0007669"/>
    <property type="project" value="TreeGrafter"/>
</dbReference>
<feature type="domain" description="Helicase C-terminal" evidence="4">
    <location>
        <begin position="233"/>
        <end position="387"/>
    </location>
</feature>
<proteinExistence type="predicted"/>
<dbReference type="InterPro" id="IPR052511">
    <property type="entry name" value="ATP-dep_Helicase"/>
</dbReference>
<evidence type="ECO:0000256" key="1">
    <source>
        <dbReference type="ARBA" id="ARBA00022741"/>
    </source>
</evidence>
<dbReference type="RefSeq" id="WP_369715428.1">
    <property type="nucleotide sequence ID" value="NZ_CP165647.1"/>
</dbReference>
<evidence type="ECO:0000313" key="5">
    <source>
        <dbReference type="EMBL" id="XDU61829.1"/>
    </source>
</evidence>
<dbReference type="SUPFAM" id="SSF52540">
    <property type="entry name" value="P-loop containing nucleoside triphosphate hydrolases"/>
    <property type="match status" value="1"/>
</dbReference>
<dbReference type="InterPro" id="IPR014001">
    <property type="entry name" value="Helicase_ATP-bd"/>
</dbReference>
<dbReference type="SMART" id="SM00487">
    <property type="entry name" value="DEXDc"/>
    <property type="match status" value="1"/>
</dbReference>
<dbReference type="InterPro" id="IPR011545">
    <property type="entry name" value="DEAD/DEAH_box_helicase_dom"/>
</dbReference>